<feature type="region of interest" description="Disordered" evidence="1">
    <location>
        <begin position="1"/>
        <end position="55"/>
    </location>
</feature>
<evidence type="ECO:0000256" key="1">
    <source>
        <dbReference type="SAM" id="MobiDB-lite"/>
    </source>
</evidence>
<name>A0ABR2U524_9ROSI</name>
<comment type="caution">
    <text evidence="2">The sequence shown here is derived from an EMBL/GenBank/DDBJ whole genome shotgun (WGS) entry which is preliminary data.</text>
</comment>
<accession>A0ABR2U524</accession>
<reference evidence="2 3" key="1">
    <citation type="journal article" date="2024" name="G3 (Bethesda)">
        <title>Genome assembly of Hibiscus sabdariffa L. provides insights into metabolisms of medicinal natural products.</title>
        <authorList>
            <person name="Kim T."/>
        </authorList>
    </citation>
    <scope>NUCLEOTIDE SEQUENCE [LARGE SCALE GENOMIC DNA]</scope>
    <source>
        <strain evidence="2">TK-2024</strain>
        <tissue evidence="2">Old leaves</tissue>
    </source>
</reference>
<proteinExistence type="predicted"/>
<protein>
    <submittedName>
        <fullName evidence="2">Uncharacterized protein</fullName>
    </submittedName>
</protein>
<evidence type="ECO:0000313" key="2">
    <source>
        <dbReference type="EMBL" id="KAK9044823.1"/>
    </source>
</evidence>
<gene>
    <name evidence="2" type="ORF">V6N11_058714</name>
</gene>
<organism evidence="2 3">
    <name type="scientific">Hibiscus sabdariffa</name>
    <name type="common">roselle</name>
    <dbReference type="NCBI Taxonomy" id="183260"/>
    <lineage>
        <taxon>Eukaryota</taxon>
        <taxon>Viridiplantae</taxon>
        <taxon>Streptophyta</taxon>
        <taxon>Embryophyta</taxon>
        <taxon>Tracheophyta</taxon>
        <taxon>Spermatophyta</taxon>
        <taxon>Magnoliopsida</taxon>
        <taxon>eudicotyledons</taxon>
        <taxon>Gunneridae</taxon>
        <taxon>Pentapetalae</taxon>
        <taxon>rosids</taxon>
        <taxon>malvids</taxon>
        <taxon>Malvales</taxon>
        <taxon>Malvaceae</taxon>
        <taxon>Malvoideae</taxon>
        <taxon>Hibiscus</taxon>
    </lineage>
</organism>
<keyword evidence="3" id="KW-1185">Reference proteome</keyword>
<sequence>MFSEDGSCGEYSELVRGGQKEGDPSLDDVQISSSDKGMQVDGVSSEKEVAGSKPKATYASKVASVAKEANYRDNDHGIQSEEIVVLDDDYVIDLLE</sequence>
<dbReference type="Proteomes" id="UP001396334">
    <property type="component" value="Unassembled WGS sequence"/>
</dbReference>
<dbReference type="EMBL" id="JBBPBN010000002">
    <property type="protein sequence ID" value="KAK9044823.1"/>
    <property type="molecule type" value="Genomic_DNA"/>
</dbReference>
<evidence type="ECO:0000313" key="3">
    <source>
        <dbReference type="Proteomes" id="UP001396334"/>
    </source>
</evidence>